<dbReference type="GO" id="GO:0010468">
    <property type="term" value="P:regulation of gene expression"/>
    <property type="evidence" value="ECO:0007669"/>
    <property type="project" value="UniProtKB-ARBA"/>
</dbReference>
<dbReference type="SUPFAM" id="SSF52768">
    <property type="entry name" value="Arginase/deacetylase"/>
    <property type="match status" value="1"/>
</dbReference>
<dbReference type="PANTHER" id="PTHR47558">
    <property type="entry name" value="HISTONE DEACETYLASE HOS3"/>
    <property type="match status" value="1"/>
</dbReference>
<dbReference type="PANTHER" id="PTHR47558:SF1">
    <property type="entry name" value="HISTONE DEACETYLASE HOS3"/>
    <property type="match status" value="1"/>
</dbReference>
<organism evidence="3 4">
    <name type="scientific">Rhynchosporium agropyri</name>
    <dbReference type="NCBI Taxonomy" id="914238"/>
    <lineage>
        <taxon>Eukaryota</taxon>
        <taxon>Fungi</taxon>
        <taxon>Dikarya</taxon>
        <taxon>Ascomycota</taxon>
        <taxon>Pezizomycotina</taxon>
        <taxon>Leotiomycetes</taxon>
        <taxon>Helotiales</taxon>
        <taxon>Ploettnerulaceae</taxon>
        <taxon>Rhynchosporium</taxon>
    </lineage>
</organism>
<evidence type="ECO:0000259" key="2">
    <source>
        <dbReference type="Pfam" id="PF00850"/>
    </source>
</evidence>
<evidence type="ECO:0000313" key="3">
    <source>
        <dbReference type="EMBL" id="CZS88411.1"/>
    </source>
</evidence>
<gene>
    <name evidence="3" type="ORF">RAG0_00162</name>
</gene>
<feature type="compositionally biased region" description="Low complexity" evidence="1">
    <location>
        <begin position="1084"/>
        <end position="1095"/>
    </location>
</feature>
<feature type="region of interest" description="Disordered" evidence="1">
    <location>
        <begin position="693"/>
        <end position="714"/>
    </location>
</feature>
<dbReference type="InterPro" id="IPR023696">
    <property type="entry name" value="Ureohydrolase_dom_sf"/>
</dbReference>
<evidence type="ECO:0000256" key="1">
    <source>
        <dbReference type="SAM" id="MobiDB-lite"/>
    </source>
</evidence>
<feature type="compositionally biased region" description="Polar residues" evidence="1">
    <location>
        <begin position="815"/>
        <end position="824"/>
    </location>
</feature>
<accession>A0A1E1JRX9</accession>
<keyword evidence="4" id="KW-1185">Reference proteome</keyword>
<feature type="compositionally biased region" description="Basic and acidic residues" evidence="1">
    <location>
        <begin position="1227"/>
        <end position="1253"/>
    </location>
</feature>
<dbReference type="InterPro" id="IPR023801">
    <property type="entry name" value="His_deacetylse_dom"/>
</dbReference>
<feature type="region of interest" description="Disordered" evidence="1">
    <location>
        <begin position="992"/>
        <end position="1028"/>
    </location>
</feature>
<dbReference type="AlphaFoldDB" id="A0A1E1JRX9"/>
<proteinExistence type="predicted"/>
<dbReference type="Pfam" id="PF00850">
    <property type="entry name" value="Hist_deacetyl"/>
    <property type="match status" value="1"/>
</dbReference>
<feature type="compositionally biased region" description="Low complexity" evidence="1">
    <location>
        <begin position="1007"/>
        <end position="1016"/>
    </location>
</feature>
<feature type="region of interest" description="Disordered" evidence="1">
    <location>
        <begin position="760"/>
        <end position="932"/>
    </location>
</feature>
<feature type="domain" description="Histone deacetylase" evidence="2">
    <location>
        <begin position="249"/>
        <end position="588"/>
    </location>
</feature>
<sequence length="1263" mass="135370">MARDKPPLPPANSSQAALQQSIRRLSLNQGSPTALPSSSQPSPPARNLEPQRSRSGASPNGRIPPRSPLHRSPSSMSTTSRSSTPTLLRKASMNSLHGVGGVTPSRNSSNSRRSSSTQFNNNMGKSPLSEIEDPRPTPPRHTAASIASNYFKGELELHDMEDDTRPADVIVILHDACYGHRYSRPRTSKATLSTIVERPERIHASILGLSVAYVCLGERHIDGQFPLHPGRDATSIPSIPFRIRKTTRKMALSSQAVTNVHGAKWMAELKIMCDNAESRLAMNGKELARPDMNRSPDQATPAKLHEGDLYLCAESLDAMEGALGAVCEGVDAVFQGAASGKGPLRTFVAIRPPGHHCSSSYPSGFCWLNNVHVGISHAALNHGLTHAAIIDFDLHHGDGSQAIAWNSNTRANSASKNAQQWKKTSIGYFSLHDINSYPCEMGDEEKVKNASLCIENAHGQSIWNVHLQPWKSELEFWELYETKYAVLLEKTRNYLRNQTERLRLSPSGPKPKGAIFLSAGFDASEWESSGMQRHKVNVPTEFYARLTSDVVKLAGEEGLGVDGRIISVLEGGYSDRALCTGVLSHLSGMSAGDPMIIKKELSPTGLGYEMVQRIGAYDGIPHPETLTAGSQIQSYDTAWWSVPRLEQLDALIRPDAPAPEPRKPRDVVAPTYSTPTQSFIAKVTSPSARRTISNMGLSNNSPRAVSRAPSPPPPEVDWTVAAHELSKLLIPTERQTLSCRPEELSAEATRARRDRQSILMPSTEPVLENPSSRMALRTRKPAKPLVDSTDEEEKKPNAKTGRRKTVAGAAMLAANTASSRSTTPMPDYTRATVSSHRLSVSSTTGSTISEVPPSLARQNGYRITSTGNGRPGTAQSVRPDSSMSIRGHNQAGPVITVKKTRAPAQPRPEAKTSRTRRKSPLDDSAGTVGTVIGKRTSSSNSVLLPINETTSAAAKTPPVGTFQVANMDSLTSGMKSVKISLTTKAQRDAKATAKDAAGINPTGGKSAAAKPTVPKTTRPPPARKQSARKETAILAPVKHHAPVAETNGSTVPVNQDGELLDITTLPATPQSSIPAHLQPPNDVPLPASSPLRPASHGNTTDHPSLAPAQFQAQNQPPQHAQYPLKSTPPPHPKSAYVPTSQPAASTPDIFIPYQPEGPTPTLASSSNSLRWLEPNTGTPSPMKPAVHNPGGGAGNGIGCAVKKADLPVWTSTGAIPFAVQGGLVKDGDVLKGNADVDEKDGDKKGNGEEKEIDIWAVPETPRR</sequence>
<dbReference type="InterPro" id="IPR053244">
    <property type="entry name" value="HDAC_HD_type_1"/>
</dbReference>
<dbReference type="InterPro" id="IPR037138">
    <property type="entry name" value="His_deacetylse_dom_sf"/>
</dbReference>
<dbReference type="Gene3D" id="3.40.800.20">
    <property type="entry name" value="Histone deacetylase domain"/>
    <property type="match status" value="1"/>
</dbReference>
<dbReference type="CDD" id="cd09998">
    <property type="entry name" value="HDAC_Hos3"/>
    <property type="match status" value="1"/>
</dbReference>
<feature type="compositionally biased region" description="Polar residues" evidence="1">
    <location>
        <begin position="11"/>
        <end position="30"/>
    </location>
</feature>
<feature type="region of interest" description="Disordered" evidence="1">
    <location>
        <begin position="1227"/>
        <end position="1263"/>
    </location>
</feature>
<dbReference type="Proteomes" id="UP000178912">
    <property type="component" value="Unassembled WGS sequence"/>
</dbReference>
<feature type="compositionally biased region" description="Low complexity" evidence="1">
    <location>
        <begin position="1106"/>
        <end position="1123"/>
    </location>
</feature>
<feature type="compositionally biased region" description="Polar residues" evidence="1">
    <location>
        <begin position="861"/>
        <end position="884"/>
    </location>
</feature>
<reference evidence="4" key="1">
    <citation type="submission" date="2016-03" db="EMBL/GenBank/DDBJ databases">
        <authorList>
            <person name="Guldener U."/>
        </authorList>
    </citation>
    <scope>NUCLEOTIDE SEQUENCE [LARGE SCALE GENOMIC DNA]</scope>
    <source>
        <strain evidence="4">04CH-RAC-A.6.1</strain>
    </source>
</reference>
<feature type="compositionally biased region" description="Low complexity" evidence="1">
    <location>
        <begin position="31"/>
        <end position="40"/>
    </location>
</feature>
<dbReference type="GO" id="GO:0005634">
    <property type="term" value="C:nucleus"/>
    <property type="evidence" value="ECO:0007669"/>
    <property type="project" value="TreeGrafter"/>
</dbReference>
<dbReference type="FunFam" id="3.40.800.20:FF:000011">
    <property type="entry name" value="Histone deacetylase HOS3"/>
    <property type="match status" value="1"/>
</dbReference>
<dbReference type="InterPro" id="IPR000286">
    <property type="entry name" value="HDACs"/>
</dbReference>
<name>A0A1E1JRX9_9HELO</name>
<evidence type="ECO:0000313" key="4">
    <source>
        <dbReference type="Proteomes" id="UP000178912"/>
    </source>
</evidence>
<dbReference type="GO" id="GO:0004407">
    <property type="term" value="F:histone deacetylase activity"/>
    <property type="evidence" value="ECO:0007669"/>
    <property type="project" value="TreeGrafter"/>
</dbReference>
<dbReference type="OrthoDB" id="5232919at2759"/>
<dbReference type="EMBL" id="FJUX01000001">
    <property type="protein sequence ID" value="CZS88411.1"/>
    <property type="molecule type" value="Genomic_DNA"/>
</dbReference>
<feature type="compositionally biased region" description="Polar residues" evidence="1">
    <location>
        <begin position="831"/>
        <end position="849"/>
    </location>
</feature>
<feature type="compositionally biased region" description="Low complexity" evidence="1">
    <location>
        <begin position="70"/>
        <end position="86"/>
    </location>
</feature>
<protein>
    <submittedName>
        <fullName evidence="3">Related to histone deacetylase HOS3</fullName>
    </submittedName>
</protein>
<feature type="region of interest" description="Disordered" evidence="1">
    <location>
        <begin position="1"/>
        <end position="143"/>
    </location>
</feature>
<feature type="region of interest" description="Disordered" evidence="1">
    <location>
        <begin position="1068"/>
        <end position="1145"/>
    </location>
</feature>
<dbReference type="PRINTS" id="PR01270">
    <property type="entry name" value="HDASUPER"/>
</dbReference>
<feature type="compositionally biased region" description="Low complexity" evidence="1">
    <location>
        <begin position="105"/>
        <end position="116"/>
    </location>
</feature>